<feature type="non-terminal residue" evidence="5">
    <location>
        <position position="382"/>
    </location>
</feature>
<dbReference type="Gene3D" id="1.10.238.10">
    <property type="entry name" value="EF-hand"/>
    <property type="match status" value="1"/>
</dbReference>
<dbReference type="EMBL" id="WBMW01003492">
    <property type="protein sequence ID" value="NXC45125.1"/>
    <property type="molecule type" value="Genomic_DNA"/>
</dbReference>
<gene>
    <name evidence="5" type="primary">Efcab3</name>
    <name evidence="5" type="ORF">PENPIL_R04908</name>
</gene>
<dbReference type="SUPFAM" id="SSF47473">
    <property type="entry name" value="EF-hand"/>
    <property type="match status" value="1"/>
</dbReference>
<dbReference type="PANTHER" id="PTHR22656">
    <property type="entry name" value="EF-HAND CALCIUM-BINDING DOMAIN-CONTAINING PROTEIN 13"/>
    <property type="match status" value="1"/>
</dbReference>
<dbReference type="OrthoDB" id="26525at2759"/>
<dbReference type="PANTHER" id="PTHR22656:SF1">
    <property type="entry name" value="EF-HAND CALCIUM-BINDING DOMAIN-CONTAINING PROTEIN 13"/>
    <property type="match status" value="1"/>
</dbReference>
<accession>A0A851P256</accession>
<dbReference type="PROSITE" id="PS50222">
    <property type="entry name" value="EF_HAND_2"/>
    <property type="match status" value="1"/>
</dbReference>
<dbReference type="GO" id="GO:0005509">
    <property type="term" value="F:calcium ion binding"/>
    <property type="evidence" value="ECO:0007669"/>
    <property type="project" value="InterPro"/>
</dbReference>
<evidence type="ECO:0000256" key="3">
    <source>
        <dbReference type="SAM" id="MobiDB-lite"/>
    </source>
</evidence>
<feature type="compositionally biased region" description="Basic and acidic residues" evidence="3">
    <location>
        <begin position="269"/>
        <end position="297"/>
    </location>
</feature>
<evidence type="ECO:0000313" key="6">
    <source>
        <dbReference type="Proteomes" id="UP000613066"/>
    </source>
</evidence>
<sequence>EAVRKDQQTPLAEAFSDAFKFFPRDMDGRIDLQSLKVIAEHMGISLDGEEAYEKLVCADADGESAMDFSDFLATITDDNCFIQTVFPDKNDSSSLDYVDARGILVLKVLLKLVELEALPEETLSQISGYYQQKFRDCVDEKVCTHSAFLMSQTKNHNEIKKVLDNPVCCFLNAVRISLMKEREAIAYLEELKAHVPRSQSPYTQVPVFPLISKQDAKTLVKPRKDVQKLTRQRQKEQVSSAESHYDLKKKWALEAAPKPPAQRRKKKRSIDVNSERPKTWRRPPRDSKAAAQEREARKAQHLRRSLALRKRLSLLKLWQKIGGAQISLQTGSKRFHDTFSIYSWSWNACKELLMAKELDELGHQRHRHQRAARQPARKKWVF</sequence>
<reference evidence="5" key="1">
    <citation type="submission" date="2019-09" db="EMBL/GenBank/DDBJ databases">
        <title>Bird 10,000 Genomes (B10K) Project - Family phase.</title>
        <authorList>
            <person name="Zhang G."/>
        </authorList>
    </citation>
    <scope>NUCLEOTIDE SEQUENCE</scope>
    <source>
        <strain evidence="5">B10K-DU-001-08</strain>
        <tissue evidence="5">Muscle</tissue>
    </source>
</reference>
<feature type="domain" description="EF-hand" evidence="4">
    <location>
        <begin position="10"/>
        <end position="45"/>
    </location>
</feature>
<evidence type="ECO:0000259" key="4">
    <source>
        <dbReference type="PROSITE" id="PS50222"/>
    </source>
</evidence>
<dbReference type="InterPro" id="IPR002048">
    <property type="entry name" value="EF_hand_dom"/>
</dbReference>
<keyword evidence="1" id="KW-0677">Repeat</keyword>
<feature type="region of interest" description="Disordered" evidence="3">
    <location>
        <begin position="222"/>
        <end position="297"/>
    </location>
</feature>
<dbReference type="AlphaFoldDB" id="A0A851P256"/>
<proteinExistence type="predicted"/>
<keyword evidence="2" id="KW-0106">Calcium</keyword>
<keyword evidence="6" id="KW-1185">Reference proteome</keyword>
<evidence type="ECO:0000256" key="1">
    <source>
        <dbReference type="ARBA" id="ARBA00022737"/>
    </source>
</evidence>
<evidence type="ECO:0000256" key="2">
    <source>
        <dbReference type="ARBA" id="ARBA00022837"/>
    </source>
</evidence>
<protein>
    <submittedName>
        <fullName evidence="5">EFCB3 protein</fullName>
    </submittedName>
</protein>
<dbReference type="Proteomes" id="UP000613066">
    <property type="component" value="Unassembled WGS sequence"/>
</dbReference>
<feature type="compositionally biased region" description="Basic and acidic residues" evidence="3">
    <location>
        <begin position="222"/>
        <end position="236"/>
    </location>
</feature>
<name>A0A851P256_9GALL</name>
<comment type="caution">
    <text evidence="5">The sequence shown here is derived from an EMBL/GenBank/DDBJ whole genome shotgun (WGS) entry which is preliminary data.</text>
</comment>
<feature type="compositionally biased region" description="Basic and acidic residues" evidence="3">
    <location>
        <begin position="243"/>
        <end position="252"/>
    </location>
</feature>
<dbReference type="InterPro" id="IPR011992">
    <property type="entry name" value="EF-hand-dom_pair"/>
</dbReference>
<evidence type="ECO:0000313" key="5">
    <source>
        <dbReference type="EMBL" id="NXC45125.1"/>
    </source>
</evidence>
<feature type="non-terminal residue" evidence="5">
    <location>
        <position position="1"/>
    </location>
</feature>
<organism evidence="5 6">
    <name type="scientific">Penelope pileata</name>
    <dbReference type="NCBI Taxonomy" id="1118817"/>
    <lineage>
        <taxon>Eukaryota</taxon>
        <taxon>Metazoa</taxon>
        <taxon>Chordata</taxon>
        <taxon>Craniata</taxon>
        <taxon>Vertebrata</taxon>
        <taxon>Euteleostomi</taxon>
        <taxon>Archelosauria</taxon>
        <taxon>Archosauria</taxon>
        <taxon>Dinosauria</taxon>
        <taxon>Saurischia</taxon>
        <taxon>Theropoda</taxon>
        <taxon>Coelurosauria</taxon>
        <taxon>Aves</taxon>
        <taxon>Neognathae</taxon>
        <taxon>Galloanserae</taxon>
        <taxon>Galliformes</taxon>
        <taxon>Cracidae</taxon>
        <taxon>Penelope</taxon>
    </lineage>
</organism>